<dbReference type="Pfam" id="PF13012">
    <property type="entry name" value="MitMem_reg"/>
    <property type="match status" value="1"/>
</dbReference>
<dbReference type="OrthoDB" id="10006023at2759"/>
<dbReference type="Pfam" id="PF13432">
    <property type="entry name" value="TPR_16"/>
    <property type="match status" value="2"/>
</dbReference>
<dbReference type="InterPro" id="IPR033859">
    <property type="entry name" value="MPN_CSN6"/>
</dbReference>
<protein>
    <submittedName>
        <fullName evidence="15">JAB1/Mov34/MPN/PAD-1</fullName>
    </submittedName>
</protein>
<sequence length="1043" mass="116165">MASSSSSGLTFKLHPLVIVNISDHYTRVKSQMNPPQTSSSSSSAANNNSSNGVEHQAPRVYGCVIGVQRGRTVEIFNSFELLYDPSTHSLDRSFLEKKQELYKKVFPNFYILGWYSTGGDAQESDMHIHRALMDINESPLYVLLNPSINHAQKDLPVTIYESELHVIDGIPQLIFVRSSYTIETVEAERISVDHVAHLKPSDGGSAATQLAAHLTGIHSAIKMLNSRIRVLHHYLVGMQKGDIPCENSLLRQVSSLLRRLPAIESEKFQDDFLMEYNDTLLITYLAMFTNCSSTMNELVDKFNTAYDRHSRRGGAACAVPGSSSSSSNPLGALANALIGSSSKTQERLKEIPTAAAATSQTQLYPLAGDPVAALPGSELDRPFLQSTAQGSEFIRGFRTADDNGLADAWDEIQRQPHFDHVYDASPAPPIQPTLDGPPQRVLSSFLHSFVDSSRSGIPLHPTPLPLLGLSKGDKQCIRDRSSIMARHFFADRSEEFINAQVNALLSSLEIDNDIHVRGPIPGRFRELEDYWNESQGMLKPGAHAADRWANEFSQHTAQHGDPDAWAHSFELQHGAAGWASEFEQEQAQLTSVDQMGGGNIANLAAIEQTRMLAHTLSQNDDPKFQNSKFLQFVSKMSRGELMIDDNQFKPASGSWATEYQQQYNTGATWADEFVHDEVFRGPDQWVSEFATERVQQEPVDDQWVNEFSKLHVDDWVEEFGRQVGEGALGDSSSDNWANAYDEFLNEQVAAKQRSDASRGVYVFSDMNPYVGHPNPLKEGQELFRKGLLSEAVLALEAEVMKNPENAEGWRLLGITHAENDDDQQAIAAMMRAQEADPTNLEVLLALGVSHTNELEQAAALKYLYAWLRHHPKYGTLAPPELADSLYYADVARLFNEAAQMSPEDADVHIVLGVLYNLSREYDKAIASFKTSLKLKPNDYSLWNKLGATQANSVQSADAILAYQQALDLKPNYVRAWANMGISYANQGMYEESIRYYVRALAMNPKADNAWQYLRISLSCASRNDMLEACDSRNLELLQKEFPL</sequence>
<accession>A0A1R3KIK3</accession>
<dbReference type="CDD" id="cd08063">
    <property type="entry name" value="MPN_CSN6"/>
    <property type="match status" value="1"/>
</dbReference>
<keyword evidence="8 12" id="KW-0802">TPR repeat</keyword>
<evidence type="ECO:0000256" key="5">
    <source>
        <dbReference type="ARBA" id="ARBA00022490"/>
    </source>
</evidence>
<feature type="repeat" description="TPR" evidence="12">
    <location>
        <begin position="905"/>
        <end position="938"/>
    </location>
</feature>
<dbReference type="InterPro" id="IPR000555">
    <property type="entry name" value="JAMM/MPN+_dom"/>
</dbReference>
<dbReference type="FunFam" id="3.40.140.10:FF:000037">
    <property type="entry name" value="COP9 signalosome subunit 6"/>
    <property type="match status" value="1"/>
</dbReference>
<comment type="function">
    <text evidence="10">Component of the COP9 signalosome complex (CSN), a complex involved in various cellular and developmental processes such as photomorphogenesis and auxin and jasmonate responses. The CSN complex is an essential regulator of the ubiquitin (Ubl) conjugation pathway by mediating the deneddylation of the cullin subunits of SCF-type E3 ligase complexes, leading to decrease the Ubl ligase activity of SCF. It is involved in repression of photomorphogenesis in darkness by regulating the activity of COP1-containing Ubl ligase complexes. The complex is also required for degradation of PSIAA6 by regulating the activity of the Ubl ligase SCF-TIR complex. Essential for the structural integrity of the CSN holocomplex.</text>
</comment>
<dbReference type="PANTHER" id="PTHR10130:SF0">
    <property type="entry name" value="GH08708P"/>
    <property type="match status" value="1"/>
</dbReference>
<feature type="repeat" description="TPR" evidence="12">
    <location>
        <begin position="806"/>
        <end position="839"/>
    </location>
</feature>
<evidence type="ECO:0000256" key="12">
    <source>
        <dbReference type="PROSITE-ProRule" id="PRU00339"/>
    </source>
</evidence>
<dbReference type="GO" id="GO:0009585">
    <property type="term" value="P:red, far-red light phototransduction"/>
    <property type="evidence" value="ECO:0007669"/>
    <property type="project" value="UniProtKB-KW"/>
</dbReference>
<dbReference type="Pfam" id="PF01398">
    <property type="entry name" value="JAB"/>
    <property type="match status" value="1"/>
</dbReference>
<evidence type="ECO:0000256" key="7">
    <source>
        <dbReference type="ARBA" id="ARBA00022790"/>
    </source>
</evidence>
<name>A0A1R3KIK3_9ROSI</name>
<dbReference type="InterPro" id="IPR024111">
    <property type="entry name" value="PEX5/PEX5L"/>
</dbReference>
<comment type="subcellular location">
    <subcellularLocation>
        <location evidence="2">Cytoplasm</location>
    </subcellularLocation>
    <subcellularLocation>
        <location evidence="1">Peroxisome</location>
    </subcellularLocation>
</comment>
<dbReference type="SUPFAM" id="SSF48452">
    <property type="entry name" value="TPR-like"/>
    <property type="match status" value="1"/>
</dbReference>
<evidence type="ECO:0000256" key="13">
    <source>
        <dbReference type="SAM" id="MobiDB-lite"/>
    </source>
</evidence>
<dbReference type="GO" id="GO:0005829">
    <property type="term" value="C:cytosol"/>
    <property type="evidence" value="ECO:0007669"/>
    <property type="project" value="TreeGrafter"/>
</dbReference>
<organism evidence="15 16">
    <name type="scientific">Corchorus olitorius</name>
    <dbReference type="NCBI Taxonomy" id="93759"/>
    <lineage>
        <taxon>Eukaryota</taxon>
        <taxon>Viridiplantae</taxon>
        <taxon>Streptophyta</taxon>
        <taxon>Embryophyta</taxon>
        <taxon>Tracheophyta</taxon>
        <taxon>Spermatophyta</taxon>
        <taxon>Magnoliopsida</taxon>
        <taxon>eudicotyledons</taxon>
        <taxon>Gunneridae</taxon>
        <taxon>Pentapetalae</taxon>
        <taxon>rosids</taxon>
        <taxon>malvids</taxon>
        <taxon>Malvales</taxon>
        <taxon>Malvaceae</taxon>
        <taxon>Grewioideae</taxon>
        <taxon>Apeibeae</taxon>
        <taxon>Corchorus</taxon>
    </lineage>
</organism>
<comment type="similarity">
    <text evidence="4">Belongs to the peptidase M67A family. CSN6 subfamily.</text>
</comment>
<comment type="similarity">
    <text evidence="3">Belongs to the peroxisomal targeting signal receptor family.</text>
</comment>
<dbReference type="Pfam" id="PF00515">
    <property type="entry name" value="TPR_1"/>
    <property type="match status" value="1"/>
</dbReference>
<gene>
    <name evidence="15" type="ORF">COLO4_07798</name>
</gene>
<evidence type="ECO:0000256" key="9">
    <source>
        <dbReference type="ARBA" id="ARBA00023140"/>
    </source>
</evidence>
<dbReference type="GO" id="GO:0008237">
    <property type="term" value="F:metallopeptidase activity"/>
    <property type="evidence" value="ECO:0007669"/>
    <property type="project" value="InterPro"/>
</dbReference>
<dbReference type="InterPro" id="IPR024969">
    <property type="entry name" value="EIF3F/CSN6-like_C"/>
</dbReference>
<dbReference type="GO" id="GO:0005778">
    <property type="term" value="C:peroxisomal membrane"/>
    <property type="evidence" value="ECO:0007669"/>
    <property type="project" value="TreeGrafter"/>
</dbReference>
<evidence type="ECO:0000256" key="11">
    <source>
        <dbReference type="ARBA" id="ARBA00084091"/>
    </source>
</evidence>
<feature type="repeat" description="TPR" evidence="12">
    <location>
        <begin position="939"/>
        <end position="972"/>
    </location>
</feature>
<comment type="caution">
    <text evidence="15">The sequence shown here is derived from an EMBL/GenBank/DDBJ whole genome shotgun (WGS) entry which is preliminary data.</text>
</comment>
<evidence type="ECO:0000256" key="10">
    <source>
        <dbReference type="ARBA" id="ARBA00055889"/>
    </source>
</evidence>
<evidence type="ECO:0000313" key="15">
    <source>
        <dbReference type="EMBL" id="OMP06915.1"/>
    </source>
</evidence>
<dbReference type="InterPro" id="IPR037518">
    <property type="entry name" value="MPN"/>
</dbReference>
<feature type="compositionally biased region" description="Low complexity" evidence="13">
    <location>
        <begin position="38"/>
        <end position="51"/>
    </location>
</feature>
<feature type="compositionally biased region" description="Polar residues" evidence="13">
    <location>
        <begin position="28"/>
        <end position="37"/>
    </location>
</feature>
<dbReference type="STRING" id="93759.A0A1R3KIK3"/>
<dbReference type="InterPro" id="IPR011990">
    <property type="entry name" value="TPR-like_helical_dom_sf"/>
</dbReference>
<reference evidence="16" key="1">
    <citation type="submission" date="2013-09" db="EMBL/GenBank/DDBJ databases">
        <title>Corchorus olitorius genome sequencing.</title>
        <authorList>
            <person name="Alam M."/>
            <person name="Haque M.S."/>
            <person name="Islam M.S."/>
            <person name="Emdad E.M."/>
            <person name="Islam M.M."/>
            <person name="Ahmed B."/>
            <person name="Halim A."/>
            <person name="Hossen Q.M.M."/>
            <person name="Hossain M.Z."/>
            <person name="Ahmed R."/>
            <person name="Khan M.M."/>
            <person name="Islam R."/>
            <person name="Rashid M.M."/>
            <person name="Khan S.A."/>
            <person name="Rahman M.S."/>
            <person name="Alam M."/>
            <person name="Yahiya A.S."/>
            <person name="Khan M.S."/>
            <person name="Azam M.S."/>
            <person name="Haque T."/>
            <person name="Lashkar M.Z.H."/>
            <person name="Akhand A.I."/>
            <person name="Morshed G."/>
            <person name="Roy S."/>
            <person name="Uddin K.S."/>
            <person name="Rabeya T."/>
            <person name="Hossain A.S."/>
            <person name="Chowdhury A."/>
            <person name="Snigdha A.R."/>
            <person name="Mortoza M.S."/>
            <person name="Matin S.A."/>
            <person name="Hoque S.M.E."/>
            <person name="Islam M.K."/>
            <person name="Roy D.K."/>
            <person name="Haider R."/>
            <person name="Moosa M.M."/>
            <person name="Elias S.M."/>
            <person name="Hasan A.M."/>
            <person name="Jahan S."/>
            <person name="Shafiuddin M."/>
            <person name="Mahmood N."/>
            <person name="Shommy N.S."/>
        </authorList>
    </citation>
    <scope>NUCLEOTIDE SEQUENCE [LARGE SCALE GENOMIC DNA]</scope>
    <source>
        <strain evidence="16">cv. O-4</strain>
    </source>
</reference>
<dbReference type="GO" id="GO:0010387">
    <property type="term" value="P:COP9 signalosome assembly"/>
    <property type="evidence" value="ECO:0007669"/>
    <property type="project" value="UniProtKB-ARBA"/>
</dbReference>
<dbReference type="GO" id="GO:0008180">
    <property type="term" value="C:COP9 signalosome"/>
    <property type="evidence" value="ECO:0007669"/>
    <property type="project" value="UniProtKB-KW"/>
</dbReference>
<keyword evidence="5" id="KW-0963">Cytoplasm</keyword>
<keyword evidence="11" id="KW-0607">Phytochrome signaling pathway</keyword>
<dbReference type="PROSITE" id="PS50005">
    <property type="entry name" value="TPR"/>
    <property type="match status" value="4"/>
</dbReference>
<dbReference type="AlphaFoldDB" id="A0A1R3KIK3"/>
<evidence type="ECO:0000256" key="6">
    <source>
        <dbReference type="ARBA" id="ARBA00022737"/>
    </source>
</evidence>
<dbReference type="Gene3D" id="3.40.140.10">
    <property type="entry name" value="Cytidine Deaminase, domain 2"/>
    <property type="match status" value="1"/>
</dbReference>
<dbReference type="GO" id="GO:0016560">
    <property type="term" value="P:protein import into peroxisome matrix, docking"/>
    <property type="evidence" value="ECO:0007669"/>
    <property type="project" value="TreeGrafter"/>
</dbReference>
<dbReference type="Gene3D" id="1.25.40.10">
    <property type="entry name" value="Tetratricopeptide repeat domain"/>
    <property type="match status" value="1"/>
</dbReference>
<evidence type="ECO:0000256" key="3">
    <source>
        <dbReference type="ARBA" id="ARBA00005348"/>
    </source>
</evidence>
<keyword evidence="6" id="KW-0677">Repeat</keyword>
<dbReference type="Proteomes" id="UP000187203">
    <property type="component" value="Unassembled WGS sequence"/>
</dbReference>
<evidence type="ECO:0000256" key="2">
    <source>
        <dbReference type="ARBA" id="ARBA00004496"/>
    </source>
</evidence>
<dbReference type="InterPro" id="IPR019734">
    <property type="entry name" value="TPR_rpt"/>
</dbReference>
<evidence type="ECO:0000256" key="4">
    <source>
        <dbReference type="ARBA" id="ARBA00010893"/>
    </source>
</evidence>
<keyword evidence="16" id="KW-1185">Reference proteome</keyword>
<dbReference type="GO" id="GO:0000338">
    <property type="term" value="P:protein deneddylation"/>
    <property type="evidence" value="ECO:0007669"/>
    <property type="project" value="InterPro"/>
</dbReference>
<evidence type="ECO:0000313" key="16">
    <source>
        <dbReference type="Proteomes" id="UP000187203"/>
    </source>
</evidence>
<feature type="repeat" description="TPR" evidence="12">
    <location>
        <begin position="973"/>
        <end position="1006"/>
    </location>
</feature>
<dbReference type="EMBL" id="AWUE01013458">
    <property type="protein sequence ID" value="OMP06915.1"/>
    <property type="molecule type" value="Genomic_DNA"/>
</dbReference>
<proteinExistence type="inferred from homology"/>
<evidence type="ECO:0000256" key="8">
    <source>
        <dbReference type="ARBA" id="ARBA00022803"/>
    </source>
</evidence>
<dbReference type="GO" id="GO:0005052">
    <property type="term" value="F:peroxisome matrix targeting signal-1 binding"/>
    <property type="evidence" value="ECO:0007669"/>
    <property type="project" value="TreeGrafter"/>
</dbReference>
<dbReference type="FunFam" id="1.25.40.10:FF:000110">
    <property type="entry name" value="Peroxisome biogenesis protein 5"/>
    <property type="match status" value="1"/>
</dbReference>
<evidence type="ECO:0000256" key="1">
    <source>
        <dbReference type="ARBA" id="ARBA00004275"/>
    </source>
</evidence>
<dbReference type="PANTHER" id="PTHR10130">
    <property type="entry name" value="PEROXISOMAL TARGETING SIGNAL 1 RECEPTOR PEX5"/>
    <property type="match status" value="1"/>
</dbReference>
<keyword evidence="9" id="KW-0576">Peroxisome</keyword>
<dbReference type="SMART" id="SM00028">
    <property type="entry name" value="TPR"/>
    <property type="match status" value="5"/>
</dbReference>
<feature type="region of interest" description="Disordered" evidence="13">
    <location>
        <begin position="28"/>
        <end position="54"/>
    </location>
</feature>
<keyword evidence="7" id="KW-0736">Signalosome</keyword>
<dbReference type="PROSITE" id="PS50293">
    <property type="entry name" value="TPR_REGION"/>
    <property type="match status" value="1"/>
</dbReference>
<evidence type="ECO:0000259" key="14">
    <source>
        <dbReference type="PROSITE" id="PS50249"/>
    </source>
</evidence>
<feature type="domain" description="MPN" evidence="14">
    <location>
        <begin position="38"/>
        <end position="166"/>
    </location>
</feature>
<dbReference type="SMART" id="SM00232">
    <property type="entry name" value="JAB_MPN"/>
    <property type="match status" value="1"/>
</dbReference>
<dbReference type="PROSITE" id="PS50249">
    <property type="entry name" value="MPN"/>
    <property type="match status" value="1"/>
</dbReference>